<dbReference type="GO" id="GO:0030288">
    <property type="term" value="C:outer membrane-bounded periplasmic space"/>
    <property type="evidence" value="ECO:0007669"/>
    <property type="project" value="TreeGrafter"/>
</dbReference>
<evidence type="ECO:0000256" key="6">
    <source>
        <dbReference type="SAM" id="MobiDB-lite"/>
    </source>
</evidence>
<reference evidence="8 9" key="1">
    <citation type="submission" date="2017-02" db="EMBL/GenBank/DDBJ databases">
        <authorList>
            <person name="Peterson S.W."/>
        </authorList>
    </citation>
    <scope>NUCLEOTIDE SEQUENCE [LARGE SCALE GENOMIC DNA]</scope>
    <source>
        <strain evidence="8 9">DSM 45154</strain>
    </source>
</reference>
<dbReference type="AlphaFoldDB" id="A0A1T4KG57"/>
<keyword evidence="3" id="KW-0813">Transport</keyword>
<dbReference type="InterPro" id="IPR051313">
    <property type="entry name" value="Bact_iron-sidero_bind"/>
</dbReference>
<dbReference type="Proteomes" id="UP000190637">
    <property type="component" value="Unassembled WGS sequence"/>
</dbReference>
<dbReference type="EMBL" id="FUWS01000001">
    <property type="protein sequence ID" value="SJZ41366.1"/>
    <property type="molecule type" value="Genomic_DNA"/>
</dbReference>
<keyword evidence="9" id="KW-1185">Reference proteome</keyword>
<evidence type="ECO:0000256" key="2">
    <source>
        <dbReference type="ARBA" id="ARBA00008814"/>
    </source>
</evidence>
<comment type="similarity">
    <text evidence="2">Belongs to the bacterial solute-binding protein 8 family.</text>
</comment>
<dbReference type="SUPFAM" id="SSF53807">
    <property type="entry name" value="Helical backbone' metal receptor"/>
    <property type="match status" value="1"/>
</dbReference>
<feature type="coiled-coil region" evidence="5">
    <location>
        <begin position="190"/>
        <end position="217"/>
    </location>
</feature>
<sequence length="365" mass="38696">MSRTTPTARPLRARRRPLGTTGPVLPPISRRSALFGLGGITVLGMVGCAPEDGGGSGEGGSTRSIEHKYGTTEISGVPSRVVTVGLTEQDYLLALGVAPVGVREWFGGHDGALWPWAADALGDAELPEVLPVESLNFEQIGSLAPDLIVGINSGLTEDEYSTLSGIAPTIAQPADKADYGATWQEIARTIGVALDRVDDAEALVQDIEQQFEDVRAEHPEFAESTALLATSIGGEAWAYAEGPAPGFLTQLGFKLPEEAAALFTDENREPKQVSLEQLEVLEADVLLVGVYGDEENSVTNQAVFQRLDVAREGRYLTMPEMSRINGALSFGSVLSLPYALQELTPRLAALADGDDATEAEPIPAE</sequence>
<dbReference type="PROSITE" id="PS50983">
    <property type="entry name" value="FE_B12_PBP"/>
    <property type="match status" value="1"/>
</dbReference>
<evidence type="ECO:0000256" key="1">
    <source>
        <dbReference type="ARBA" id="ARBA00004196"/>
    </source>
</evidence>
<keyword evidence="4" id="KW-0732">Signal</keyword>
<dbReference type="InterPro" id="IPR002491">
    <property type="entry name" value="ABC_transptr_periplasmic_BD"/>
</dbReference>
<feature type="region of interest" description="Disordered" evidence="6">
    <location>
        <begin position="1"/>
        <end position="25"/>
    </location>
</feature>
<proteinExistence type="inferred from homology"/>
<feature type="compositionally biased region" description="Low complexity" evidence="6">
    <location>
        <begin position="1"/>
        <end position="10"/>
    </location>
</feature>
<accession>A0A1T4KG57</accession>
<feature type="domain" description="Fe/B12 periplasmic-binding" evidence="7">
    <location>
        <begin position="80"/>
        <end position="351"/>
    </location>
</feature>
<dbReference type="OrthoDB" id="1846031at2"/>
<dbReference type="CDD" id="cd01146">
    <property type="entry name" value="FhuD"/>
    <property type="match status" value="1"/>
</dbReference>
<evidence type="ECO:0000256" key="3">
    <source>
        <dbReference type="ARBA" id="ARBA00022448"/>
    </source>
</evidence>
<evidence type="ECO:0000259" key="7">
    <source>
        <dbReference type="PROSITE" id="PS50983"/>
    </source>
</evidence>
<dbReference type="STRING" id="1122192.SAMN02745673_00360"/>
<dbReference type="PANTHER" id="PTHR30532">
    <property type="entry name" value="IRON III DICITRATE-BINDING PERIPLASMIC PROTEIN"/>
    <property type="match status" value="1"/>
</dbReference>
<dbReference type="GO" id="GO:1901678">
    <property type="term" value="P:iron coordination entity transport"/>
    <property type="evidence" value="ECO:0007669"/>
    <property type="project" value="UniProtKB-ARBA"/>
</dbReference>
<protein>
    <submittedName>
        <fullName evidence="8">Iron complex transport system substrate-binding protein</fullName>
    </submittedName>
</protein>
<dbReference type="Gene3D" id="3.40.50.1980">
    <property type="entry name" value="Nitrogenase molybdenum iron protein domain"/>
    <property type="match status" value="2"/>
</dbReference>
<keyword evidence="5" id="KW-0175">Coiled coil</keyword>
<dbReference type="RefSeq" id="WP_078759772.1">
    <property type="nucleotide sequence ID" value="NZ_FUWS01000001.1"/>
</dbReference>
<dbReference type="PANTHER" id="PTHR30532:SF24">
    <property type="entry name" value="FERRIC ENTEROBACTIN-BINDING PERIPLASMIC PROTEIN FEPB"/>
    <property type="match status" value="1"/>
</dbReference>
<dbReference type="Pfam" id="PF01497">
    <property type="entry name" value="Peripla_BP_2"/>
    <property type="match status" value="1"/>
</dbReference>
<name>A0A1T4KG57_9ACTN</name>
<gene>
    <name evidence="8" type="ORF">SAMN02745673_00360</name>
</gene>
<evidence type="ECO:0000256" key="4">
    <source>
        <dbReference type="ARBA" id="ARBA00022729"/>
    </source>
</evidence>
<organism evidence="8 9">
    <name type="scientific">Marinactinospora thermotolerans DSM 45154</name>
    <dbReference type="NCBI Taxonomy" id="1122192"/>
    <lineage>
        <taxon>Bacteria</taxon>
        <taxon>Bacillati</taxon>
        <taxon>Actinomycetota</taxon>
        <taxon>Actinomycetes</taxon>
        <taxon>Streptosporangiales</taxon>
        <taxon>Nocardiopsidaceae</taxon>
        <taxon>Marinactinospora</taxon>
    </lineage>
</organism>
<evidence type="ECO:0000313" key="8">
    <source>
        <dbReference type="EMBL" id="SJZ41366.1"/>
    </source>
</evidence>
<evidence type="ECO:0000313" key="9">
    <source>
        <dbReference type="Proteomes" id="UP000190637"/>
    </source>
</evidence>
<evidence type="ECO:0000256" key="5">
    <source>
        <dbReference type="SAM" id="Coils"/>
    </source>
</evidence>
<comment type="subcellular location">
    <subcellularLocation>
        <location evidence="1">Cell envelope</location>
    </subcellularLocation>
</comment>